<evidence type="ECO:0000313" key="7">
    <source>
        <dbReference type="Proteomes" id="UP000203464"/>
    </source>
</evidence>
<feature type="transmembrane region" description="Helical" evidence="3">
    <location>
        <begin position="228"/>
        <end position="249"/>
    </location>
</feature>
<feature type="domain" description="Bacterial sugar transferase" evidence="5">
    <location>
        <begin position="224"/>
        <end position="394"/>
    </location>
</feature>
<dbReference type="EMBL" id="FXYD01000007">
    <property type="protein sequence ID" value="SMX45333.1"/>
    <property type="molecule type" value="Genomic_DNA"/>
</dbReference>
<keyword evidence="3" id="KW-1133">Transmembrane helix</keyword>
<dbReference type="PANTHER" id="PTHR30576">
    <property type="entry name" value="COLANIC BIOSYNTHESIS UDP-GLUCOSE LIPID CARRIER TRANSFERASE"/>
    <property type="match status" value="1"/>
</dbReference>
<dbReference type="AlphaFoldDB" id="A0A238KR83"/>
<dbReference type="Pfam" id="PF02397">
    <property type="entry name" value="Bac_transf"/>
    <property type="match status" value="1"/>
</dbReference>
<dbReference type="InterPro" id="IPR003362">
    <property type="entry name" value="Bact_transf"/>
</dbReference>
<dbReference type="InterPro" id="IPR036291">
    <property type="entry name" value="NAD(P)-bd_dom_sf"/>
</dbReference>
<organism evidence="6 7">
    <name type="scientific">Octadecabacter ascidiaceicola</name>
    <dbReference type="NCBI Taxonomy" id="1655543"/>
    <lineage>
        <taxon>Bacteria</taxon>
        <taxon>Pseudomonadati</taxon>
        <taxon>Pseudomonadota</taxon>
        <taxon>Alphaproteobacteria</taxon>
        <taxon>Rhodobacterales</taxon>
        <taxon>Roseobacteraceae</taxon>
        <taxon>Octadecabacter</taxon>
    </lineage>
</organism>
<dbReference type="EC" id="2.7.8.40" evidence="6"/>
<dbReference type="GO" id="GO:0000271">
    <property type="term" value="P:polysaccharide biosynthetic process"/>
    <property type="evidence" value="ECO:0007669"/>
    <property type="project" value="UniProtKB-KW"/>
</dbReference>
<evidence type="ECO:0000256" key="2">
    <source>
        <dbReference type="ARBA" id="ARBA00023169"/>
    </source>
</evidence>
<evidence type="ECO:0000256" key="1">
    <source>
        <dbReference type="ARBA" id="ARBA00006464"/>
    </source>
</evidence>
<dbReference type="PANTHER" id="PTHR30576:SF10">
    <property type="entry name" value="SLL5057 PROTEIN"/>
    <property type="match status" value="1"/>
</dbReference>
<feature type="domain" description="NAD-dependent epimerase/dehydratase" evidence="4">
    <location>
        <begin position="5"/>
        <end position="156"/>
    </location>
</feature>
<dbReference type="InterPro" id="IPR001509">
    <property type="entry name" value="Epimerase_deHydtase"/>
</dbReference>
<dbReference type="Pfam" id="PF01370">
    <property type="entry name" value="Epimerase"/>
    <property type="match status" value="1"/>
</dbReference>
<keyword evidence="6" id="KW-0808">Transferase</keyword>
<keyword evidence="3" id="KW-0812">Transmembrane</keyword>
<protein>
    <submittedName>
        <fullName evidence="6">UDP-N-acetylgalactosamine-undecaprenyl-phosphate N-acetylgalactosaminephosphotransferase</fullName>
        <ecNumber evidence="6">2.7.8.40</ecNumber>
    </submittedName>
</protein>
<evidence type="ECO:0000256" key="3">
    <source>
        <dbReference type="SAM" id="Phobius"/>
    </source>
</evidence>
<proteinExistence type="inferred from homology"/>
<dbReference type="Gene3D" id="3.40.50.720">
    <property type="entry name" value="NAD(P)-binding Rossmann-like Domain"/>
    <property type="match status" value="1"/>
</dbReference>
<evidence type="ECO:0000259" key="4">
    <source>
        <dbReference type="Pfam" id="PF01370"/>
    </source>
</evidence>
<evidence type="ECO:0000313" key="6">
    <source>
        <dbReference type="EMBL" id="SMX45333.1"/>
    </source>
</evidence>
<dbReference type="RefSeq" id="WP_093997624.1">
    <property type="nucleotide sequence ID" value="NZ_FXYD01000007.1"/>
</dbReference>
<accession>A0A238KR83</accession>
<dbReference type="GO" id="GO:0016780">
    <property type="term" value="F:phosphotransferase activity, for other substituted phosphate groups"/>
    <property type="evidence" value="ECO:0007669"/>
    <property type="project" value="TreeGrafter"/>
</dbReference>
<sequence>MSNKIIITGAGGSIGRQLVSRLLSEGKDLHLVSRNEAALAHLVSDKVSVSSFGGVDDSRTYDAIIHLAARNNDQPGTVEDFTMDNVGMAKDLVSLAARLSIPRIINISTLHAHPFFAATSPYAISKALVEVVFDGAVNVSVQHFRLAAVYGNDNKGSLSFLNRIPPIFRSVVLNILKCAKPAVSINHVVDRISDSLNETVELNSQYKILADDQTANPVYSWAIRLLDILAASAVLILLFWLLIIAWVVVKMESSGPGIFVQKRVGRKQRSFKLYKFRTMNVGTPDIGTHEACVSAVTRSGVFLRKTKIDELPQVLNVLLNQMSFVGPRPCLINQTDLVNEREARKVFSIKGGITGLAQVQNIDMSEPKVLAITDADYVAMRTILLDVKLLVMTALGKGQGDKVRSS</sequence>
<dbReference type="SUPFAM" id="SSF51735">
    <property type="entry name" value="NAD(P)-binding Rossmann-fold domains"/>
    <property type="match status" value="1"/>
</dbReference>
<gene>
    <name evidence="6" type="primary">wecA</name>
    <name evidence="6" type="ORF">OCA8868_03288</name>
</gene>
<keyword evidence="3" id="KW-0472">Membrane</keyword>
<keyword evidence="2" id="KW-0270">Exopolysaccharide synthesis</keyword>
<reference evidence="7" key="1">
    <citation type="submission" date="2017-05" db="EMBL/GenBank/DDBJ databases">
        <authorList>
            <person name="Rodrigo-Torres L."/>
            <person name="Arahal R. D."/>
            <person name="Lucena T."/>
        </authorList>
    </citation>
    <scope>NUCLEOTIDE SEQUENCE [LARGE SCALE GENOMIC DNA]</scope>
    <source>
        <strain evidence="7">CECT 8868</strain>
    </source>
</reference>
<evidence type="ECO:0000259" key="5">
    <source>
        <dbReference type="Pfam" id="PF02397"/>
    </source>
</evidence>
<name>A0A238KR83_9RHOB</name>
<dbReference type="OrthoDB" id="9808602at2"/>
<comment type="similarity">
    <text evidence="1">Belongs to the bacterial sugar transferase family.</text>
</comment>
<dbReference type="Proteomes" id="UP000203464">
    <property type="component" value="Unassembled WGS sequence"/>
</dbReference>
<keyword evidence="7" id="KW-1185">Reference proteome</keyword>